<feature type="domain" description="AMP-dependent synthetase/ligase" evidence="9">
    <location>
        <begin position="95"/>
        <end position="453"/>
    </location>
</feature>
<dbReference type="PANTHER" id="PTHR24096:SF422">
    <property type="entry name" value="BCDNA.GH02901"/>
    <property type="match status" value="1"/>
</dbReference>
<comment type="catalytic activity">
    <reaction evidence="8">
        <text>firefly D-luciferin + ATP + O2 = firefly oxyluciferin + hnu + AMP + CO2 + diphosphate</text>
        <dbReference type="Rhea" id="RHEA:10732"/>
        <dbReference type="ChEBI" id="CHEBI:15379"/>
        <dbReference type="ChEBI" id="CHEBI:16526"/>
        <dbReference type="ChEBI" id="CHEBI:16792"/>
        <dbReference type="ChEBI" id="CHEBI:30212"/>
        <dbReference type="ChEBI" id="CHEBI:30616"/>
        <dbReference type="ChEBI" id="CHEBI:33019"/>
        <dbReference type="ChEBI" id="CHEBI:58038"/>
        <dbReference type="ChEBI" id="CHEBI:456215"/>
        <dbReference type="EC" id="1.13.12.7"/>
    </reaction>
</comment>
<evidence type="ECO:0000256" key="7">
    <source>
        <dbReference type="ARBA" id="ARBA00023262"/>
    </source>
</evidence>
<dbReference type="GO" id="GO:0016405">
    <property type="term" value="F:CoA-ligase activity"/>
    <property type="evidence" value="ECO:0007669"/>
    <property type="project" value="TreeGrafter"/>
</dbReference>
<dbReference type="Gene3D" id="3.40.50.12780">
    <property type="entry name" value="N-terminal domain of ligase-like"/>
    <property type="match status" value="1"/>
</dbReference>
<evidence type="ECO:0000256" key="8">
    <source>
        <dbReference type="ARBA" id="ARBA00048497"/>
    </source>
</evidence>
<evidence type="ECO:0000259" key="9">
    <source>
        <dbReference type="Pfam" id="PF00501"/>
    </source>
</evidence>
<evidence type="ECO:0000256" key="6">
    <source>
        <dbReference type="ARBA" id="ARBA00023223"/>
    </source>
</evidence>
<name>A0A9D4L2H4_DREPO</name>
<dbReference type="InterPro" id="IPR045851">
    <property type="entry name" value="AMP-bd_C_sf"/>
</dbReference>
<evidence type="ECO:0000256" key="2">
    <source>
        <dbReference type="ARBA" id="ARBA00012532"/>
    </source>
</evidence>
<keyword evidence="6" id="KW-0455">Luminescence</keyword>
<evidence type="ECO:0000259" key="10">
    <source>
        <dbReference type="Pfam" id="PF13193"/>
    </source>
</evidence>
<reference evidence="11" key="2">
    <citation type="submission" date="2020-11" db="EMBL/GenBank/DDBJ databases">
        <authorList>
            <person name="McCartney M.A."/>
            <person name="Auch B."/>
            <person name="Kono T."/>
            <person name="Mallez S."/>
            <person name="Becker A."/>
            <person name="Gohl D.M."/>
            <person name="Silverstein K.A.T."/>
            <person name="Koren S."/>
            <person name="Bechman K.B."/>
            <person name="Herman A."/>
            <person name="Abrahante J.E."/>
            <person name="Garbe J."/>
        </authorList>
    </citation>
    <scope>NUCLEOTIDE SEQUENCE</scope>
    <source>
        <strain evidence="11">Duluth1</strain>
        <tissue evidence="11">Whole animal</tissue>
    </source>
</reference>
<protein>
    <recommendedName>
        <fullName evidence="3">Luciferin 4-monooxygenase</fullName>
        <ecNumber evidence="2">1.13.12.7</ecNumber>
    </recommendedName>
</protein>
<dbReference type="FunFam" id="3.40.50.12780:FF:000003">
    <property type="entry name" value="Long-chain-fatty-acid--CoA ligase FadD"/>
    <property type="match status" value="1"/>
</dbReference>
<sequence>MLMSSGCGGKFLQEELVKGIDKEMEAEWKQSGRTSGDLQYNPNILVIAVKMNTIMKCTSFCSRSTNLIKRLYHMSKYTVEIPNVSIGQYILNGFNKRDDKIALVEGITDKKTTFAELHEQIQHVTSNLSALGFGPGHVACLCGFNAPEFAHVFCSVTLLGGALTIANPQLTAGELQTQVNETGTSVLFVTPDCVEKAKVVSQTSKQIRHVIVVGHHHELPTLEKLMRPRPHVTPVVVDPASHVALLPFSSGTTGLPKGVMLTHRNLVAELAALSHEHFLPFGDGDSSLAALPMVHIAGLVIGLLNPLSQGAAVVTLPRFQPDTFLASLEKYKTTFSLIAPPVVNFLATDPSVERYDLSHWRTPYSGAAPLGKDLTETVVRKLGLTGLRQGYGMSETSPATHTTPLDWWKYGSIGVPLPNTESKVVDIDTMATLNAHAHGEIWVRGPQVMKGYLNKPEATRETLMEDGWLRTGDIGYYDDDGHYFVVDRLKEIIKYKGYQIAPAYLESVLLQHPAVCDAAVVGKAHPVHGHLPTAYVVCNTSVTADDIAQFVNMQVAPYKRLRGGVNIVKELPRSPSGKILRKNLL</sequence>
<dbReference type="AlphaFoldDB" id="A0A9D4L2H4"/>
<dbReference type="PANTHER" id="PTHR24096">
    <property type="entry name" value="LONG-CHAIN-FATTY-ACID--COA LIGASE"/>
    <property type="match status" value="1"/>
</dbReference>
<dbReference type="Proteomes" id="UP000828390">
    <property type="component" value="Unassembled WGS sequence"/>
</dbReference>
<dbReference type="EMBL" id="JAIWYP010000003">
    <property type="protein sequence ID" value="KAH3850685.1"/>
    <property type="molecule type" value="Genomic_DNA"/>
</dbReference>
<evidence type="ECO:0000256" key="5">
    <source>
        <dbReference type="ARBA" id="ARBA00022840"/>
    </source>
</evidence>
<evidence type="ECO:0000256" key="1">
    <source>
        <dbReference type="ARBA" id="ARBA00006432"/>
    </source>
</evidence>
<dbReference type="InterPro" id="IPR000873">
    <property type="entry name" value="AMP-dep_synth/lig_dom"/>
</dbReference>
<dbReference type="GO" id="GO:0008218">
    <property type="term" value="P:bioluminescence"/>
    <property type="evidence" value="ECO:0007669"/>
    <property type="project" value="UniProtKB-KW"/>
</dbReference>
<dbReference type="SUPFAM" id="SSF56801">
    <property type="entry name" value="Acetyl-CoA synthetase-like"/>
    <property type="match status" value="1"/>
</dbReference>
<organism evidence="11 12">
    <name type="scientific">Dreissena polymorpha</name>
    <name type="common">Zebra mussel</name>
    <name type="synonym">Mytilus polymorpha</name>
    <dbReference type="NCBI Taxonomy" id="45954"/>
    <lineage>
        <taxon>Eukaryota</taxon>
        <taxon>Metazoa</taxon>
        <taxon>Spiralia</taxon>
        <taxon>Lophotrochozoa</taxon>
        <taxon>Mollusca</taxon>
        <taxon>Bivalvia</taxon>
        <taxon>Autobranchia</taxon>
        <taxon>Heteroconchia</taxon>
        <taxon>Euheterodonta</taxon>
        <taxon>Imparidentia</taxon>
        <taxon>Neoheterodontei</taxon>
        <taxon>Myida</taxon>
        <taxon>Dreissenoidea</taxon>
        <taxon>Dreissenidae</taxon>
        <taxon>Dreissena</taxon>
    </lineage>
</organism>
<dbReference type="Pfam" id="PF00501">
    <property type="entry name" value="AMP-binding"/>
    <property type="match status" value="1"/>
</dbReference>
<dbReference type="EC" id="1.13.12.7" evidence="2"/>
<accession>A0A9D4L2H4</accession>
<dbReference type="InterPro" id="IPR020845">
    <property type="entry name" value="AMP-binding_CS"/>
</dbReference>
<reference evidence="11" key="1">
    <citation type="journal article" date="2019" name="bioRxiv">
        <title>The Genome of the Zebra Mussel, Dreissena polymorpha: A Resource for Invasive Species Research.</title>
        <authorList>
            <person name="McCartney M.A."/>
            <person name="Auch B."/>
            <person name="Kono T."/>
            <person name="Mallez S."/>
            <person name="Zhang Y."/>
            <person name="Obille A."/>
            <person name="Becker A."/>
            <person name="Abrahante J.E."/>
            <person name="Garbe J."/>
            <person name="Badalamenti J.P."/>
            <person name="Herman A."/>
            <person name="Mangelson H."/>
            <person name="Liachko I."/>
            <person name="Sullivan S."/>
            <person name="Sone E.D."/>
            <person name="Koren S."/>
            <person name="Silverstein K.A.T."/>
            <person name="Beckman K.B."/>
            <person name="Gohl D.M."/>
        </authorList>
    </citation>
    <scope>NUCLEOTIDE SEQUENCE</scope>
    <source>
        <strain evidence="11">Duluth1</strain>
        <tissue evidence="11">Whole animal</tissue>
    </source>
</reference>
<dbReference type="InterPro" id="IPR025110">
    <property type="entry name" value="AMP-bd_C"/>
</dbReference>
<evidence type="ECO:0000256" key="4">
    <source>
        <dbReference type="ARBA" id="ARBA00022741"/>
    </source>
</evidence>
<evidence type="ECO:0000313" key="11">
    <source>
        <dbReference type="EMBL" id="KAH3850685.1"/>
    </source>
</evidence>
<proteinExistence type="inferred from homology"/>
<dbReference type="GO" id="GO:0005524">
    <property type="term" value="F:ATP binding"/>
    <property type="evidence" value="ECO:0007669"/>
    <property type="project" value="UniProtKB-KW"/>
</dbReference>
<dbReference type="PROSITE" id="PS00455">
    <property type="entry name" value="AMP_BINDING"/>
    <property type="match status" value="1"/>
</dbReference>
<evidence type="ECO:0000256" key="3">
    <source>
        <dbReference type="ARBA" id="ARBA00019043"/>
    </source>
</evidence>
<dbReference type="FunFam" id="3.30.300.30:FF:000007">
    <property type="entry name" value="4-coumarate--CoA ligase 2"/>
    <property type="match status" value="1"/>
</dbReference>
<keyword evidence="5" id="KW-0067">ATP-binding</keyword>
<gene>
    <name evidence="11" type="ORF">DPMN_093110</name>
</gene>
<keyword evidence="12" id="KW-1185">Reference proteome</keyword>
<dbReference type="InterPro" id="IPR042099">
    <property type="entry name" value="ANL_N_sf"/>
</dbReference>
<keyword evidence="4" id="KW-0547">Nucleotide-binding</keyword>
<feature type="domain" description="AMP-binding enzyme C-terminal" evidence="10">
    <location>
        <begin position="505"/>
        <end position="578"/>
    </location>
</feature>
<dbReference type="CDD" id="cd05911">
    <property type="entry name" value="Firefly_Luc_like"/>
    <property type="match status" value="1"/>
</dbReference>
<comment type="similarity">
    <text evidence="1">Belongs to the ATP-dependent AMP-binding enzyme family.</text>
</comment>
<dbReference type="Pfam" id="PF13193">
    <property type="entry name" value="AMP-binding_C"/>
    <property type="match status" value="1"/>
</dbReference>
<dbReference type="Gene3D" id="3.30.300.30">
    <property type="match status" value="1"/>
</dbReference>
<evidence type="ECO:0000313" key="12">
    <source>
        <dbReference type="Proteomes" id="UP000828390"/>
    </source>
</evidence>
<comment type="caution">
    <text evidence="11">The sequence shown here is derived from an EMBL/GenBank/DDBJ whole genome shotgun (WGS) entry which is preliminary data.</text>
</comment>
<keyword evidence="7" id="KW-0599">Photoprotein</keyword>